<dbReference type="OMA" id="WSSDMQD"/>
<evidence type="ECO:0000313" key="4">
    <source>
        <dbReference type="Proteomes" id="UP000195402"/>
    </source>
</evidence>
<dbReference type="InterPro" id="IPR033337">
    <property type="entry name" value="TORTIFOLIA1/SINE1-2"/>
</dbReference>
<dbReference type="InterPro" id="IPR034085">
    <property type="entry name" value="TOG"/>
</dbReference>
<dbReference type="GO" id="GO:0009826">
    <property type="term" value="P:unidimensional cell growth"/>
    <property type="evidence" value="ECO:0007669"/>
    <property type="project" value="TreeGrafter"/>
</dbReference>
<feature type="compositionally biased region" description="Low complexity" evidence="1">
    <location>
        <begin position="25"/>
        <end position="36"/>
    </location>
</feature>
<dbReference type="FunFam" id="1.25.10.10:FF:000339">
    <property type="entry name" value="Microtubule-associated protein TORTIFOLIA1"/>
    <property type="match status" value="1"/>
</dbReference>
<dbReference type="OrthoDB" id="298726at2759"/>
<dbReference type="SUPFAM" id="SSF48371">
    <property type="entry name" value="ARM repeat"/>
    <property type="match status" value="1"/>
</dbReference>
<dbReference type="GO" id="GO:0010031">
    <property type="term" value="P:circumnutation"/>
    <property type="evidence" value="ECO:0007669"/>
    <property type="project" value="TreeGrafter"/>
</dbReference>
<feature type="compositionally biased region" description="Low complexity" evidence="1">
    <location>
        <begin position="1"/>
        <end position="13"/>
    </location>
</feature>
<evidence type="ECO:0000259" key="2">
    <source>
        <dbReference type="SMART" id="SM01349"/>
    </source>
</evidence>
<feature type="compositionally biased region" description="Pro residues" evidence="1">
    <location>
        <begin position="14"/>
        <end position="24"/>
    </location>
</feature>
<dbReference type="GO" id="GO:0008017">
    <property type="term" value="F:microtubule binding"/>
    <property type="evidence" value="ECO:0007669"/>
    <property type="project" value="InterPro"/>
</dbReference>
<organism evidence="3 4">
    <name type="scientific">Macleaya cordata</name>
    <name type="common">Five-seeded plume-poppy</name>
    <name type="synonym">Bocconia cordata</name>
    <dbReference type="NCBI Taxonomy" id="56857"/>
    <lineage>
        <taxon>Eukaryota</taxon>
        <taxon>Viridiplantae</taxon>
        <taxon>Streptophyta</taxon>
        <taxon>Embryophyta</taxon>
        <taxon>Tracheophyta</taxon>
        <taxon>Spermatophyta</taxon>
        <taxon>Magnoliopsida</taxon>
        <taxon>Ranunculales</taxon>
        <taxon>Papaveraceae</taxon>
        <taxon>Papaveroideae</taxon>
        <taxon>Macleaya</taxon>
    </lineage>
</organism>
<dbReference type="AlphaFoldDB" id="A0A200QM44"/>
<dbReference type="GO" id="GO:0010005">
    <property type="term" value="C:cortical microtubule, transverse to long axis"/>
    <property type="evidence" value="ECO:0007669"/>
    <property type="project" value="TreeGrafter"/>
</dbReference>
<dbReference type="InterPro" id="IPR057600">
    <property type="entry name" value="TORTIFOLIA1/SINE1-2_N"/>
</dbReference>
<evidence type="ECO:0000256" key="1">
    <source>
        <dbReference type="SAM" id="MobiDB-lite"/>
    </source>
</evidence>
<dbReference type="InterPro" id="IPR016024">
    <property type="entry name" value="ARM-type_fold"/>
</dbReference>
<dbReference type="FunCoup" id="A0A200QM44">
    <property type="interactions" value="2676"/>
</dbReference>
<gene>
    <name evidence="3" type="ORF">BVC80_9009g33</name>
</gene>
<comment type="caution">
    <text evidence="3">The sequence shown here is derived from an EMBL/GenBank/DDBJ whole genome shotgun (WGS) entry which is preliminary data.</text>
</comment>
<dbReference type="InterPro" id="IPR057599">
    <property type="entry name" value="TORTIFOLIA1/TORL1-2_C"/>
</dbReference>
<dbReference type="InParanoid" id="A0A200QM44"/>
<dbReference type="Pfam" id="PF24713">
    <property type="entry name" value="TOR1L1_C"/>
    <property type="match status" value="1"/>
</dbReference>
<dbReference type="PANTHER" id="PTHR31355:SF7">
    <property type="entry name" value="MICROTUBULE-ASSOCIATED PROTEIN TORTIFOLIA1"/>
    <property type="match status" value="1"/>
</dbReference>
<sequence>MNSQAPKSSKPSKPATPPPPPTTKTPPSSTSRSSFSLSSHLAMVELKQKILTSISKLSDRDTHQIAVEDLEKTIQTLSPDGVSVFLNCLYESSGDPKPTVKKESLRLLAFLCTSHTDSTSTHLTKIISHIVKRLKDSDSSVRDSCRDAIGTLSSLYLKSNGENGNVGSVLSLFVKPLFEAMGEQNKVVQAGSALSMARMIECSVDMPVTVLQKLCPRICKYLNSQNFLAKAALLSVVASLSQVRAIAPQSLPTLLQSIHDCLDSSEWSTRKAAADTLIALASHSSHLIMDGTSSTISKLEACRFDKVKPVRDSMTDALQLWKKISENKDDGISDDTNATSKDGKSSEPTESENTDPKKITLDDRRLESANDASNISSSAVDSIRKEKDNIISDKTVGILKKKPLALSDKELNPEFFQKFETNSGDLAVEVVVPRRSLNSSKSQSEEESEPNDSDHMGRSSHNGKSESDDIRRSVNINYHNIERGATGVFNKKHSDDFARDKWAVQRSIRGKDSKFQAFDADNRVEVDQREDSSSAHVGFPRNESQVEGSNSKVNWLAIQRQLSQMERQQAHLMNMLQDFMGGSHDSMITLENRVRGLERIVEDMARDLAMSSGRRVNNYFTGFEGSSRTLGKYNGLPFTERYLSSDSIVSGLRGREPHWRPDVSEPWDSYSYSASRNGHVGSRRALGGRSPIRENDGDQVGNRRAWDKGPGSIRLGEGPSARSVWQASKDEATLEAIRVAGEENGTSRPTTRVEKELIGEAMGDENAGQDRGSIWTSWSNAMDALRVGDIDLAYYEVLSTGDDLLLAKLMDRTGPALDQLSDETANEILHAISQFLLEQNLFDIGFSWIQQLLDLVTENGSDIFSIPKESKRQLLSNLREASATIDPPGDWEGAIPDQLMLQLASAWGIDLQQFHK</sequence>
<feature type="region of interest" description="Disordered" evidence="1">
    <location>
        <begin position="681"/>
        <end position="722"/>
    </location>
</feature>
<dbReference type="PANTHER" id="PTHR31355">
    <property type="entry name" value="MICROTUBULE-ASSOCIATED PROTEIN TORTIFOLIA1"/>
    <property type="match status" value="1"/>
</dbReference>
<evidence type="ECO:0000313" key="3">
    <source>
        <dbReference type="EMBL" id="OVA11501.1"/>
    </source>
</evidence>
<dbReference type="InterPro" id="IPR011989">
    <property type="entry name" value="ARM-like"/>
</dbReference>
<proteinExistence type="predicted"/>
<keyword evidence="4" id="KW-1185">Reference proteome</keyword>
<dbReference type="Proteomes" id="UP000195402">
    <property type="component" value="Unassembled WGS sequence"/>
</dbReference>
<feature type="compositionally biased region" description="Basic and acidic residues" evidence="1">
    <location>
        <begin position="452"/>
        <end position="472"/>
    </location>
</feature>
<feature type="compositionally biased region" description="Basic and acidic residues" evidence="1">
    <location>
        <begin position="354"/>
        <end position="368"/>
    </location>
</feature>
<dbReference type="EMBL" id="MVGT01001690">
    <property type="protein sequence ID" value="OVA11501.1"/>
    <property type="molecule type" value="Genomic_DNA"/>
</dbReference>
<protein>
    <recommendedName>
        <fullName evidence="2">TOG domain-containing protein</fullName>
    </recommendedName>
</protein>
<feature type="region of interest" description="Disordered" evidence="1">
    <location>
        <begin position="525"/>
        <end position="546"/>
    </location>
</feature>
<feature type="region of interest" description="Disordered" evidence="1">
    <location>
        <begin position="434"/>
        <end position="472"/>
    </location>
</feature>
<feature type="region of interest" description="Disordered" evidence="1">
    <location>
        <begin position="329"/>
        <end position="381"/>
    </location>
</feature>
<feature type="compositionally biased region" description="Low complexity" evidence="1">
    <location>
        <begin position="369"/>
        <end position="381"/>
    </location>
</feature>
<feature type="domain" description="TOG" evidence="2">
    <location>
        <begin position="69"/>
        <end position="313"/>
    </location>
</feature>
<name>A0A200QM44_MACCD</name>
<dbReference type="SMART" id="SM01349">
    <property type="entry name" value="TOG"/>
    <property type="match status" value="1"/>
</dbReference>
<dbReference type="Gene3D" id="1.25.10.10">
    <property type="entry name" value="Leucine-rich Repeat Variant"/>
    <property type="match status" value="2"/>
</dbReference>
<reference evidence="3 4" key="1">
    <citation type="journal article" date="2017" name="Mol. Plant">
        <title>The Genome of Medicinal Plant Macleaya cordata Provides New Insights into Benzylisoquinoline Alkaloids Metabolism.</title>
        <authorList>
            <person name="Liu X."/>
            <person name="Liu Y."/>
            <person name="Huang P."/>
            <person name="Ma Y."/>
            <person name="Qing Z."/>
            <person name="Tang Q."/>
            <person name="Cao H."/>
            <person name="Cheng P."/>
            <person name="Zheng Y."/>
            <person name="Yuan Z."/>
            <person name="Zhou Y."/>
            <person name="Liu J."/>
            <person name="Tang Z."/>
            <person name="Zhuo Y."/>
            <person name="Zhang Y."/>
            <person name="Yu L."/>
            <person name="Huang J."/>
            <person name="Yang P."/>
            <person name="Peng Q."/>
            <person name="Zhang J."/>
            <person name="Jiang W."/>
            <person name="Zhang Z."/>
            <person name="Lin K."/>
            <person name="Ro D.K."/>
            <person name="Chen X."/>
            <person name="Xiong X."/>
            <person name="Shang Y."/>
            <person name="Huang S."/>
            <person name="Zeng J."/>
        </authorList>
    </citation>
    <scope>NUCLEOTIDE SEQUENCE [LARGE SCALE GENOMIC DNA]</scope>
    <source>
        <strain evidence="4">cv. BLH2017</strain>
        <tissue evidence="3">Root</tissue>
    </source>
</reference>
<dbReference type="Pfam" id="PF24714">
    <property type="entry name" value="TOR1L1_N"/>
    <property type="match status" value="1"/>
</dbReference>
<feature type="region of interest" description="Disordered" evidence="1">
    <location>
        <begin position="1"/>
        <end position="36"/>
    </location>
</feature>
<accession>A0A200QM44</accession>